<protein>
    <submittedName>
        <fullName evidence="1">Uncharacterized protein</fullName>
    </submittedName>
</protein>
<dbReference type="AlphaFoldDB" id="A0A6P0GFA6"/>
<dbReference type="EMBL" id="JAAGWE010000012">
    <property type="protein sequence ID" value="NEM05922.1"/>
    <property type="molecule type" value="Genomic_DNA"/>
</dbReference>
<dbReference type="Proteomes" id="UP000471126">
    <property type="component" value="Unassembled WGS sequence"/>
</dbReference>
<organism evidence="1 2">
    <name type="scientific">Geodermatophilus normandii</name>
    <dbReference type="NCBI Taxonomy" id="1137989"/>
    <lineage>
        <taxon>Bacteria</taxon>
        <taxon>Bacillati</taxon>
        <taxon>Actinomycetota</taxon>
        <taxon>Actinomycetes</taxon>
        <taxon>Geodermatophilales</taxon>
        <taxon>Geodermatophilaceae</taxon>
        <taxon>Geodermatophilus</taxon>
    </lineage>
</organism>
<name>A0A6P0GFA6_9ACTN</name>
<proteinExistence type="predicted"/>
<sequence length="267" mass="29941">MLPRPWLRKPEVHLFVLWSEARALEQRILDDIAAHFTVLELVEVTWTPGEVFAGNLSRMYGDALPPGSDKEVHCGSGPFLAVVVRDERPRYRVRRTNRGPQLLPSNVFDARSRYRQWTGGGYRVHASDSTAEAERNLVLLLGRWSAEFPRGDGAIRSTAGDPLGTDGWRSVGELVMALEAHGGSLASRSTGPDCDRLTVRTPDAWWAERITGGHEVRPRVLDVPVADGTVRLDLVEVRPRRTLNWVDHVRPVIRTLRRLRAVVRPSG</sequence>
<gene>
    <name evidence="1" type="ORF">GCU54_07790</name>
</gene>
<dbReference type="RefSeq" id="WP_163476078.1">
    <property type="nucleotide sequence ID" value="NZ_JAAGWE010000012.1"/>
</dbReference>
<reference evidence="1 2" key="1">
    <citation type="submission" date="2019-12" db="EMBL/GenBank/DDBJ databases">
        <title>WGS of CPCC 203550 I12A-02606.</title>
        <authorList>
            <person name="Jiang Z."/>
        </authorList>
    </citation>
    <scope>NUCLEOTIDE SEQUENCE [LARGE SCALE GENOMIC DNA]</scope>
    <source>
        <strain evidence="1 2">I12A-02606</strain>
    </source>
</reference>
<comment type="caution">
    <text evidence="1">The sequence shown here is derived from an EMBL/GenBank/DDBJ whole genome shotgun (WGS) entry which is preliminary data.</text>
</comment>
<evidence type="ECO:0000313" key="2">
    <source>
        <dbReference type="Proteomes" id="UP000471126"/>
    </source>
</evidence>
<evidence type="ECO:0000313" key="1">
    <source>
        <dbReference type="EMBL" id="NEM05922.1"/>
    </source>
</evidence>
<accession>A0A6P0GFA6</accession>